<feature type="region of interest" description="Disordered" evidence="1">
    <location>
        <begin position="1"/>
        <end position="21"/>
    </location>
</feature>
<evidence type="ECO:0000313" key="3">
    <source>
        <dbReference type="Proteomes" id="UP000317940"/>
    </source>
</evidence>
<dbReference type="AlphaFoldDB" id="A0A561UBT6"/>
<dbReference type="EMBL" id="VIWT01000001">
    <property type="protein sequence ID" value="TWF96824.1"/>
    <property type="molecule type" value="Genomic_DNA"/>
</dbReference>
<evidence type="ECO:0000256" key="1">
    <source>
        <dbReference type="SAM" id="MobiDB-lite"/>
    </source>
</evidence>
<organism evidence="2 3">
    <name type="scientific">Kitasatospora viridis</name>
    <dbReference type="NCBI Taxonomy" id="281105"/>
    <lineage>
        <taxon>Bacteria</taxon>
        <taxon>Bacillati</taxon>
        <taxon>Actinomycetota</taxon>
        <taxon>Actinomycetes</taxon>
        <taxon>Kitasatosporales</taxon>
        <taxon>Streptomycetaceae</taxon>
        <taxon>Kitasatospora</taxon>
    </lineage>
</organism>
<reference evidence="2 3" key="1">
    <citation type="submission" date="2019-06" db="EMBL/GenBank/DDBJ databases">
        <title>Sequencing the genomes of 1000 actinobacteria strains.</title>
        <authorList>
            <person name="Klenk H.-P."/>
        </authorList>
    </citation>
    <scope>NUCLEOTIDE SEQUENCE [LARGE SCALE GENOMIC DNA]</scope>
    <source>
        <strain evidence="2 3">DSM 44826</strain>
    </source>
</reference>
<keyword evidence="3" id="KW-1185">Reference proteome</keyword>
<gene>
    <name evidence="2" type="ORF">FHX73_11597</name>
</gene>
<dbReference type="OrthoDB" id="3398543at2"/>
<comment type="caution">
    <text evidence="2">The sequence shown here is derived from an EMBL/GenBank/DDBJ whole genome shotgun (WGS) entry which is preliminary data.</text>
</comment>
<name>A0A561UBT6_9ACTN</name>
<sequence>MKDGEYRSEPPRESKEAGDRKLAALRTPEEIDAGFERGDPYVGTAVIRLVFNCTDFGAVAARVERALRSDDLTLRGYGCVAAGDMTRMFGRLSPGIWGRLRELGFRDAAADSIGDALTFIPFRHLPPWFKWQWVRLTVVHWLVGRRFDAEDWAERVWKLVRRGGPR</sequence>
<accession>A0A561UBT6</accession>
<evidence type="ECO:0000313" key="2">
    <source>
        <dbReference type="EMBL" id="TWF96824.1"/>
    </source>
</evidence>
<proteinExistence type="predicted"/>
<protein>
    <submittedName>
        <fullName evidence="2">Uncharacterized protein</fullName>
    </submittedName>
</protein>
<dbReference type="Proteomes" id="UP000317940">
    <property type="component" value="Unassembled WGS sequence"/>
</dbReference>
<dbReference type="RefSeq" id="WP_145903126.1">
    <property type="nucleotide sequence ID" value="NZ_BAAAMZ010000004.1"/>
</dbReference>